<comment type="caution">
    <text evidence="1">The sequence shown here is derived from an EMBL/GenBank/DDBJ whole genome shotgun (WGS) entry which is preliminary data.</text>
</comment>
<gene>
    <name evidence="1" type="ORF">EDD62_1658</name>
</gene>
<dbReference type="Gene3D" id="1.10.1740.10">
    <property type="match status" value="1"/>
</dbReference>
<sequence>MFVIKAHTFYICEVKNYYMIAKKAAMHDEEAFCQLWNEYGKYADKYLLNCHSGPFNSDDLLQDIQIELLNFCKNIDRYKALSDRELKSLFKTVIKNQINNAWRKFYSYKEKTEMEQISLYDELSEDCLVIDTLTNHQANNPLEYIILDCSVEEIKQWSRTRSKHQRVVLNMLADNRSIEDIVVDCRLSRRQVYNAIYQLRQDYKKMNDRC</sequence>
<proteinExistence type="predicted"/>
<dbReference type="InterPro" id="IPR013325">
    <property type="entry name" value="RNA_pol_sigma_r2"/>
</dbReference>
<name>A0A1Q1G3B7_9BACL</name>
<dbReference type="RefSeq" id="WP_077140935.1">
    <property type="nucleotide sequence ID" value="NZ_CBCSGK010000006.1"/>
</dbReference>
<organism evidence="1 2">
    <name type="scientific">Abyssicoccus albus</name>
    <dbReference type="NCBI Taxonomy" id="1817405"/>
    <lineage>
        <taxon>Bacteria</taxon>
        <taxon>Bacillati</taxon>
        <taxon>Bacillota</taxon>
        <taxon>Bacilli</taxon>
        <taxon>Bacillales</taxon>
        <taxon>Abyssicoccaceae</taxon>
    </lineage>
</organism>
<dbReference type="GO" id="GO:0000428">
    <property type="term" value="C:DNA-directed RNA polymerase complex"/>
    <property type="evidence" value="ECO:0007669"/>
    <property type="project" value="UniProtKB-KW"/>
</dbReference>
<evidence type="ECO:0000313" key="2">
    <source>
        <dbReference type="Proteomes" id="UP000277108"/>
    </source>
</evidence>
<evidence type="ECO:0000313" key="1">
    <source>
        <dbReference type="EMBL" id="RPF54877.1"/>
    </source>
</evidence>
<keyword evidence="1" id="KW-0804">Transcription</keyword>
<keyword evidence="2" id="KW-1185">Reference proteome</keyword>
<dbReference type="GO" id="GO:0003700">
    <property type="term" value="F:DNA-binding transcription factor activity"/>
    <property type="evidence" value="ECO:0007669"/>
    <property type="project" value="InterPro"/>
</dbReference>
<dbReference type="EMBL" id="RKRK01000005">
    <property type="protein sequence ID" value="RPF54877.1"/>
    <property type="molecule type" value="Genomic_DNA"/>
</dbReference>
<reference evidence="1 2" key="1">
    <citation type="submission" date="2018-11" db="EMBL/GenBank/DDBJ databases">
        <title>Genomic Encyclopedia of Type Strains, Phase IV (KMG-IV): sequencing the most valuable type-strain genomes for metagenomic binning, comparative biology and taxonomic classification.</title>
        <authorList>
            <person name="Goeker M."/>
        </authorList>
    </citation>
    <scope>NUCLEOTIDE SEQUENCE [LARGE SCALE GENOMIC DNA]</scope>
    <source>
        <strain evidence="1 2">DSM 29158</strain>
    </source>
</reference>
<dbReference type="GO" id="GO:0006352">
    <property type="term" value="P:DNA-templated transcription initiation"/>
    <property type="evidence" value="ECO:0007669"/>
    <property type="project" value="InterPro"/>
</dbReference>
<keyword evidence="1" id="KW-0240">DNA-directed RNA polymerase</keyword>
<accession>A0A1Q1G3B7</accession>
<accession>A0A3N5BBS9</accession>
<dbReference type="AlphaFoldDB" id="A0A1Q1G3B7"/>
<dbReference type="SUPFAM" id="SSF88946">
    <property type="entry name" value="Sigma2 domain of RNA polymerase sigma factors"/>
    <property type="match status" value="1"/>
</dbReference>
<dbReference type="Proteomes" id="UP000277108">
    <property type="component" value="Unassembled WGS sequence"/>
</dbReference>
<dbReference type="STRING" id="1849491.BVH56_07995"/>
<protein>
    <submittedName>
        <fullName evidence="1">DNA-directed RNA polymerase specialized sigma24 family protein</fullName>
    </submittedName>
</protein>